<gene>
    <name evidence="2" type="ORF">DSM107010_69350</name>
</gene>
<dbReference type="InterPro" id="IPR032874">
    <property type="entry name" value="DDE_dom"/>
</dbReference>
<organism evidence="2 3">
    <name type="scientific">Chroococcidiopsis cubana SAG 39.79</name>
    <dbReference type="NCBI Taxonomy" id="388085"/>
    <lineage>
        <taxon>Bacteria</taxon>
        <taxon>Bacillati</taxon>
        <taxon>Cyanobacteriota</taxon>
        <taxon>Cyanophyceae</taxon>
        <taxon>Chroococcidiopsidales</taxon>
        <taxon>Chroococcidiopsidaceae</taxon>
        <taxon>Chroococcidiopsis</taxon>
    </lineage>
</organism>
<dbReference type="EMBL" id="RSCK01000161">
    <property type="protein sequence ID" value="RUS98544.1"/>
    <property type="molecule type" value="Genomic_DNA"/>
</dbReference>
<protein>
    <recommendedName>
        <fullName evidence="1">DDE domain-containing protein</fullName>
    </recommendedName>
</protein>
<comment type="caution">
    <text evidence="2">The sequence shown here is derived from an EMBL/GenBank/DDBJ whole genome shotgun (WGS) entry which is preliminary data.</text>
</comment>
<accession>A0AB37U983</accession>
<dbReference type="Proteomes" id="UP000282574">
    <property type="component" value="Unassembled WGS sequence"/>
</dbReference>
<name>A0AB37U983_9CYAN</name>
<proteinExistence type="predicted"/>
<dbReference type="Pfam" id="PF13610">
    <property type="entry name" value="DDE_Tnp_IS240"/>
    <property type="match status" value="1"/>
</dbReference>
<evidence type="ECO:0000313" key="3">
    <source>
        <dbReference type="Proteomes" id="UP000282574"/>
    </source>
</evidence>
<keyword evidence="3" id="KW-1185">Reference proteome</keyword>
<dbReference type="AlphaFoldDB" id="A0AB37U983"/>
<evidence type="ECO:0000259" key="1">
    <source>
        <dbReference type="Pfam" id="PF13610"/>
    </source>
</evidence>
<sequence length="69" mass="7684">MNNVIEQEHRNIKRIVKPMMGFNSFNTARRTLSGIEAMNMIRKGQVKGISKGESVSQAKFVAEIFGVSA</sequence>
<feature type="domain" description="DDE" evidence="1">
    <location>
        <begin position="2"/>
        <end position="45"/>
    </location>
</feature>
<evidence type="ECO:0000313" key="2">
    <source>
        <dbReference type="EMBL" id="RUS98544.1"/>
    </source>
</evidence>
<reference evidence="2 3" key="1">
    <citation type="journal article" date="2019" name="Genome Biol. Evol.">
        <title>Day and night: Metabolic profiles and evolutionary relationships of six axenic non-marine cyanobacteria.</title>
        <authorList>
            <person name="Will S.E."/>
            <person name="Henke P."/>
            <person name="Boedeker C."/>
            <person name="Huang S."/>
            <person name="Brinkmann H."/>
            <person name="Rohde M."/>
            <person name="Jarek M."/>
            <person name="Friedl T."/>
            <person name="Seufert S."/>
            <person name="Schumacher M."/>
            <person name="Overmann J."/>
            <person name="Neumann-Schaal M."/>
            <person name="Petersen J."/>
        </authorList>
    </citation>
    <scope>NUCLEOTIDE SEQUENCE [LARGE SCALE GENOMIC DNA]</scope>
    <source>
        <strain evidence="2 3">SAG 39.79</strain>
    </source>
</reference>